<reference evidence="1 2" key="2">
    <citation type="journal article" date="2022" name="Mol. Ecol. Resour.">
        <title>The genomes of chicory, endive, great burdock and yacon provide insights into Asteraceae paleo-polyploidization history and plant inulin production.</title>
        <authorList>
            <person name="Fan W."/>
            <person name="Wang S."/>
            <person name="Wang H."/>
            <person name="Wang A."/>
            <person name="Jiang F."/>
            <person name="Liu H."/>
            <person name="Zhao H."/>
            <person name="Xu D."/>
            <person name="Zhang Y."/>
        </authorList>
    </citation>
    <scope>NUCLEOTIDE SEQUENCE [LARGE SCALE GENOMIC DNA]</scope>
    <source>
        <strain evidence="2">cv. Punajuju</strain>
        <tissue evidence="1">Leaves</tissue>
    </source>
</reference>
<gene>
    <name evidence="1" type="ORF">L2E82_13894</name>
</gene>
<name>A0ACB9EYW7_CICIN</name>
<protein>
    <submittedName>
        <fullName evidence="1">Uncharacterized protein</fullName>
    </submittedName>
</protein>
<comment type="caution">
    <text evidence="1">The sequence shown here is derived from an EMBL/GenBank/DDBJ whole genome shotgun (WGS) entry which is preliminary data.</text>
</comment>
<organism evidence="1 2">
    <name type="scientific">Cichorium intybus</name>
    <name type="common">Chicory</name>
    <dbReference type="NCBI Taxonomy" id="13427"/>
    <lineage>
        <taxon>Eukaryota</taxon>
        <taxon>Viridiplantae</taxon>
        <taxon>Streptophyta</taxon>
        <taxon>Embryophyta</taxon>
        <taxon>Tracheophyta</taxon>
        <taxon>Spermatophyta</taxon>
        <taxon>Magnoliopsida</taxon>
        <taxon>eudicotyledons</taxon>
        <taxon>Gunneridae</taxon>
        <taxon>Pentapetalae</taxon>
        <taxon>asterids</taxon>
        <taxon>campanulids</taxon>
        <taxon>Asterales</taxon>
        <taxon>Asteraceae</taxon>
        <taxon>Cichorioideae</taxon>
        <taxon>Cichorieae</taxon>
        <taxon>Cichoriinae</taxon>
        <taxon>Cichorium</taxon>
    </lineage>
</organism>
<reference evidence="2" key="1">
    <citation type="journal article" date="2022" name="Mol. Ecol. Resour.">
        <title>The genomes of chicory, endive, great burdock and yacon provide insights into Asteraceae palaeo-polyploidization history and plant inulin production.</title>
        <authorList>
            <person name="Fan W."/>
            <person name="Wang S."/>
            <person name="Wang H."/>
            <person name="Wang A."/>
            <person name="Jiang F."/>
            <person name="Liu H."/>
            <person name="Zhao H."/>
            <person name="Xu D."/>
            <person name="Zhang Y."/>
        </authorList>
    </citation>
    <scope>NUCLEOTIDE SEQUENCE [LARGE SCALE GENOMIC DNA]</scope>
    <source>
        <strain evidence="2">cv. Punajuju</strain>
    </source>
</reference>
<accession>A0ACB9EYW7</accession>
<dbReference type="EMBL" id="CM042011">
    <property type="protein sequence ID" value="KAI3763896.1"/>
    <property type="molecule type" value="Genomic_DNA"/>
</dbReference>
<sequence>MVPMDGAYEGSKAAYKDWDGCLMEDGTSSSILPSEFVRLGHHIQKGSHKWLKCLYPDSIDPALGYGDNYFVQS</sequence>
<dbReference type="Proteomes" id="UP001055811">
    <property type="component" value="Linkage Group LG03"/>
</dbReference>
<evidence type="ECO:0000313" key="2">
    <source>
        <dbReference type="Proteomes" id="UP001055811"/>
    </source>
</evidence>
<keyword evidence="2" id="KW-1185">Reference proteome</keyword>
<proteinExistence type="predicted"/>
<evidence type="ECO:0000313" key="1">
    <source>
        <dbReference type="EMBL" id="KAI3763896.1"/>
    </source>
</evidence>